<evidence type="ECO:0000313" key="3">
    <source>
        <dbReference type="EMBL" id="KAK4109454.1"/>
    </source>
</evidence>
<feature type="coiled-coil region" evidence="1">
    <location>
        <begin position="347"/>
        <end position="381"/>
    </location>
</feature>
<evidence type="ECO:0000313" key="4">
    <source>
        <dbReference type="Proteomes" id="UP001302812"/>
    </source>
</evidence>
<reference evidence="3" key="1">
    <citation type="journal article" date="2023" name="Mol. Phylogenet. Evol.">
        <title>Genome-scale phylogeny and comparative genomics of the fungal order Sordariales.</title>
        <authorList>
            <person name="Hensen N."/>
            <person name="Bonometti L."/>
            <person name="Westerberg I."/>
            <person name="Brannstrom I.O."/>
            <person name="Guillou S."/>
            <person name="Cros-Aarteil S."/>
            <person name="Calhoun S."/>
            <person name="Haridas S."/>
            <person name="Kuo A."/>
            <person name="Mondo S."/>
            <person name="Pangilinan J."/>
            <person name="Riley R."/>
            <person name="LaButti K."/>
            <person name="Andreopoulos B."/>
            <person name="Lipzen A."/>
            <person name="Chen C."/>
            <person name="Yan M."/>
            <person name="Daum C."/>
            <person name="Ng V."/>
            <person name="Clum A."/>
            <person name="Steindorff A."/>
            <person name="Ohm R.A."/>
            <person name="Martin F."/>
            <person name="Silar P."/>
            <person name="Natvig D.O."/>
            <person name="Lalanne C."/>
            <person name="Gautier V."/>
            <person name="Ament-Velasquez S.L."/>
            <person name="Kruys A."/>
            <person name="Hutchinson M.I."/>
            <person name="Powell A.J."/>
            <person name="Barry K."/>
            <person name="Miller A.N."/>
            <person name="Grigoriev I.V."/>
            <person name="Debuchy R."/>
            <person name="Gladieux P."/>
            <person name="Hiltunen Thoren M."/>
            <person name="Johannesson H."/>
        </authorList>
    </citation>
    <scope>NUCLEOTIDE SEQUENCE</scope>
    <source>
        <strain evidence="3">CBS 508.74</strain>
    </source>
</reference>
<feature type="compositionally biased region" description="Low complexity" evidence="2">
    <location>
        <begin position="258"/>
        <end position="272"/>
    </location>
</feature>
<comment type="caution">
    <text evidence="3">The sequence shown here is derived from an EMBL/GenBank/DDBJ whole genome shotgun (WGS) entry which is preliminary data.</text>
</comment>
<feature type="compositionally biased region" description="Basic and acidic residues" evidence="2">
    <location>
        <begin position="15"/>
        <end position="36"/>
    </location>
</feature>
<organism evidence="3 4">
    <name type="scientific">Canariomyces notabilis</name>
    <dbReference type="NCBI Taxonomy" id="2074819"/>
    <lineage>
        <taxon>Eukaryota</taxon>
        <taxon>Fungi</taxon>
        <taxon>Dikarya</taxon>
        <taxon>Ascomycota</taxon>
        <taxon>Pezizomycotina</taxon>
        <taxon>Sordariomycetes</taxon>
        <taxon>Sordariomycetidae</taxon>
        <taxon>Sordariales</taxon>
        <taxon>Chaetomiaceae</taxon>
        <taxon>Canariomyces</taxon>
    </lineage>
</organism>
<evidence type="ECO:0000256" key="2">
    <source>
        <dbReference type="SAM" id="MobiDB-lite"/>
    </source>
</evidence>
<feature type="region of interest" description="Disordered" evidence="2">
    <location>
        <begin position="252"/>
        <end position="272"/>
    </location>
</feature>
<feature type="region of interest" description="Disordered" evidence="2">
    <location>
        <begin position="396"/>
        <end position="433"/>
    </location>
</feature>
<accession>A0AAN6T9Y6</accession>
<reference evidence="3" key="2">
    <citation type="submission" date="2023-05" db="EMBL/GenBank/DDBJ databases">
        <authorList>
            <consortium name="Lawrence Berkeley National Laboratory"/>
            <person name="Steindorff A."/>
            <person name="Hensen N."/>
            <person name="Bonometti L."/>
            <person name="Westerberg I."/>
            <person name="Brannstrom I.O."/>
            <person name="Guillou S."/>
            <person name="Cros-Aarteil S."/>
            <person name="Calhoun S."/>
            <person name="Haridas S."/>
            <person name="Kuo A."/>
            <person name="Mondo S."/>
            <person name="Pangilinan J."/>
            <person name="Riley R."/>
            <person name="Labutti K."/>
            <person name="Andreopoulos B."/>
            <person name="Lipzen A."/>
            <person name="Chen C."/>
            <person name="Yanf M."/>
            <person name="Daum C."/>
            <person name="Ng V."/>
            <person name="Clum A."/>
            <person name="Ohm R."/>
            <person name="Martin F."/>
            <person name="Silar P."/>
            <person name="Natvig D."/>
            <person name="Lalanne C."/>
            <person name="Gautier V."/>
            <person name="Ament-Velasquez S.L."/>
            <person name="Kruys A."/>
            <person name="Hutchinson M.I."/>
            <person name="Powell A.J."/>
            <person name="Barry K."/>
            <person name="Miller A.N."/>
            <person name="Grigoriev I.V."/>
            <person name="Debuchy R."/>
            <person name="Gladieux P."/>
            <person name="Thoren M.H."/>
            <person name="Johannesson H."/>
        </authorList>
    </citation>
    <scope>NUCLEOTIDE SEQUENCE</scope>
    <source>
        <strain evidence="3">CBS 508.74</strain>
    </source>
</reference>
<keyword evidence="4" id="KW-1185">Reference proteome</keyword>
<evidence type="ECO:0008006" key="5">
    <source>
        <dbReference type="Google" id="ProtNLM"/>
    </source>
</evidence>
<feature type="compositionally biased region" description="Polar residues" evidence="2">
    <location>
        <begin position="43"/>
        <end position="54"/>
    </location>
</feature>
<dbReference type="GeneID" id="89939992"/>
<feature type="region of interest" description="Disordered" evidence="2">
    <location>
        <begin position="1"/>
        <end position="115"/>
    </location>
</feature>
<dbReference type="RefSeq" id="XP_064667024.1">
    <property type="nucleotide sequence ID" value="XM_064815867.1"/>
</dbReference>
<feature type="compositionally biased region" description="Basic residues" evidence="2">
    <location>
        <begin position="1"/>
        <end position="11"/>
    </location>
</feature>
<proteinExistence type="predicted"/>
<evidence type="ECO:0000256" key="1">
    <source>
        <dbReference type="SAM" id="Coils"/>
    </source>
</evidence>
<keyword evidence="1" id="KW-0175">Coiled coil</keyword>
<dbReference type="AlphaFoldDB" id="A0AAN6T9Y6"/>
<gene>
    <name evidence="3" type="ORF">N656DRAFT_783041</name>
</gene>
<dbReference type="EMBL" id="MU853356">
    <property type="protein sequence ID" value="KAK4109454.1"/>
    <property type="molecule type" value="Genomic_DNA"/>
</dbReference>
<dbReference type="Proteomes" id="UP001302812">
    <property type="component" value="Unassembled WGS sequence"/>
</dbReference>
<protein>
    <recommendedName>
        <fullName evidence="5">Meiotically up-regulated 65 protein</fullName>
    </recommendedName>
</protein>
<sequence>MPRVKHHRSSRRVPPPKDSDFDHEIKLVDHSEDGSTHEPPSAGPSSSLQDTPASDTAVAPPAVEDGAGPATHDTRDGEPEQPLIQVELPTPQIGTDRPRSGTQTSRSRGRPRPPESAIDILYENQRGGFLCGIPLFSSRALGNLDPPAWTNSAHRPSPTDIHTAQVPDPSWEWAWPEWRINHEEGVDEDGWEYSFAFSKKFSWHKAKWWNSFVRRRAWIRKRVKKDLDYNGQDPYMLNSEYFSIRPSSEISRERSRSRATSARGSRISTSTANVDGAEQPVIEQADDLLCVLGRCRIDRERIEAVDNYFQNAKDDLAGLQHVMHDIMSLFVFQASRRVLLTRMTEVYDETTAALQKQKEARPELERRVKNLDAAIRHADEEVKRLEYWSDVKGMAEEGDSRGAVDQEQGWDPSWQGLDKSGPSEPAPKHAGKP</sequence>
<name>A0AAN6T9Y6_9PEZI</name>